<proteinExistence type="predicted"/>
<feature type="transmembrane region" description="Helical" evidence="7">
    <location>
        <begin position="37"/>
        <end position="62"/>
    </location>
</feature>
<evidence type="ECO:0000256" key="5">
    <source>
        <dbReference type="ARBA" id="ARBA00023136"/>
    </source>
</evidence>
<dbReference type="GO" id="GO:0022857">
    <property type="term" value="F:transmembrane transporter activity"/>
    <property type="evidence" value="ECO:0007669"/>
    <property type="project" value="InterPro"/>
</dbReference>
<evidence type="ECO:0000256" key="6">
    <source>
        <dbReference type="SAM" id="MobiDB-lite"/>
    </source>
</evidence>
<dbReference type="InterPro" id="IPR036259">
    <property type="entry name" value="MFS_trans_sf"/>
</dbReference>
<keyword evidence="4 7" id="KW-1133">Transmembrane helix</keyword>
<dbReference type="PROSITE" id="PS50850">
    <property type="entry name" value="MFS"/>
    <property type="match status" value="1"/>
</dbReference>
<dbReference type="Gene3D" id="1.20.1250.20">
    <property type="entry name" value="MFS general substrate transporter like domains"/>
    <property type="match status" value="1"/>
</dbReference>
<feature type="transmembrane region" description="Helical" evidence="7">
    <location>
        <begin position="323"/>
        <end position="348"/>
    </location>
</feature>
<evidence type="ECO:0000256" key="7">
    <source>
        <dbReference type="SAM" id="Phobius"/>
    </source>
</evidence>
<feature type="transmembrane region" description="Helical" evidence="7">
    <location>
        <begin position="360"/>
        <end position="381"/>
    </location>
</feature>
<keyword evidence="10" id="KW-1185">Reference proteome</keyword>
<evidence type="ECO:0000313" key="10">
    <source>
        <dbReference type="Proteomes" id="UP001183629"/>
    </source>
</evidence>
<feature type="transmembrane region" description="Helical" evidence="7">
    <location>
        <begin position="229"/>
        <end position="258"/>
    </location>
</feature>
<dbReference type="EMBL" id="JAVDYC010000001">
    <property type="protein sequence ID" value="MDR7326840.1"/>
    <property type="molecule type" value="Genomic_DNA"/>
</dbReference>
<evidence type="ECO:0000259" key="8">
    <source>
        <dbReference type="PROSITE" id="PS50850"/>
    </source>
</evidence>
<evidence type="ECO:0000256" key="3">
    <source>
        <dbReference type="ARBA" id="ARBA00022692"/>
    </source>
</evidence>
<sequence length="480" mass="48927">MKRASGAYLASYVLSLLGNSVAGVALPLIVLQTTGSVLATGAVAIASALPAAVAGLLMGVVIDRINRRTASVLTDLVSAASIAALPLLDSAVGLSLGWFVLSAVIGSFGDVPGLTAREAMLPGIVRSGGLGTERLLGLREASGAVVTLIGPGVAGVLVTTFDGTGVLWVTAALSGAAALVTLLIPREAGALATTGPLGAPTPTGPVGAGPGRVRLRDGWRVRLRDGWRVLIGSPFLVVTTVLSTVLVLVLSAFQALVLPVYFTLAGRPELLGFVLSALALGLLAGGGTYAAVGGRGPRRAWFVVGALCTVAGFGGMASLASPWLVLAAAGVVGLGNGLFGSLLGVLMVERIPDGMRGRIMGTQNAIMTLAPALGMGAAAVLTEWSGARTAAVALAVAWAVTAAYALWAPALRTLRPAGPPATRAPRPDQPARQPDLPDQPERQDGQPDQAERWPGQRERVPERREQEPERREQEPGELVG</sequence>
<feature type="compositionally biased region" description="Low complexity" evidence="6">
    <location>
        <begin position="416"/>
        <end position="436"/>
    </location>
</feature>
<dbReference type="InterPro" id="IPR005829">
    <property type="entry name" value="Sugar_transporter_CS"/>
</dbReference>
<evidence type="ECO:0000256" key="2">
    <source>
        <dbReference type="ARBA" id="ARBA00022475"/>
    </source>
</evidence>
<feature type="transmembrane region" description="Helical" evidence="7">
    <location>
        <begin position="136"/>
        <end position="159"/>
    </location>
</feature>
<keyword evidence="2" id="KW-1003">Cell membrane</keyword>
<dbReference type="PANTHER" id="PTHR23513">
    <property type="entry name" value="INTEGRAL MEMBRANE EFFLUX PROTEIN-RELATED"/>
    <property type="match status" value="1"/>
</dbReference>
<feature type="domain" description="Major facilitator superfamily (MFS) profile" evidence="8">
    <location>
        <begin position="235"/>
        <end position="480"/>
    </location>
</feature>
<dbReference type="InterPro" id="IPR011701">
    <property type="entry name" value="MFS"/>
</dbReference>
<dbReference type="SUPFAM" id="SSF103473">
    <property type="entry name" value="MFS general substrate transporter"/>
    <property type="match status" value="1"/>
</dbReference>
<organism evidence="9 10">
    <name type="scientific">Catenuloplanes niger</name>
    <dbReference type="NCBI Taxonomy" id="587534"/>
    <lineage>
        <taxon>Bacteria</taxon>
        <taxon>Bacillati</taxon>
        <taxon>Actinomycetota</taxon>
        <taxon>Actinomycetes</taxon>
        <taxon>Micromonosporales</taxon>
        <taxon>Micromonosporaceae</taxon>
        <taxon>Catenuloplanes</taxon>
    </lineage>
</organism>
<keyword evidence="3 7" id="KW-0812">Transmembrane</keyword>
<keyword evidence="5 7" id="KW-0472">Membrane</keyword>
<dbReference type="GO" id="GO:0005886">
    <property type="term" value="C:plasma membrane"/>
    <property type="evidence" value="ECO:0007669"/>
    <property type="project" value="UniProtKB-SubCell"/>
</dbReference>
<comment type="subcellular location">
    <subcellularLocation>
        <location evidence="1">Cell membrane</location>
        <topology evidence="1">Multi-pass membrane protein</topology>
    </subcellularLocation>
</comment>
<accession>A0AAE3ZXV9</accession>
<feature type="compositionally biased region" description="Basic and acidic residues" evidence="6">
    <location>
        <begin position="439"/>
        <end position="474"/>
    </location>
</feature>
<feature type="transmembrane region" description="Helical" evidence="7">
    <location>
        <begin position="7"/>
        <end position="31"/>
    </location>
</feature>
<dbReference type="RefSeq" id="WP_310423240.1">
    <property type="nucleotide sequence ID" value="NZ_JAVDYC010000001.1"/>
</dbReference>
<evidence type="ECO:0000256" key="4">
    <source>
        <dbReference type="ARBA" id="ARBA00022989"/>
    </source>
</evidence>
<reference evidence="9 10" key="1">
    <citation type="submission" date="2023-07" db="EMBL/GenBank/DDBJ databases">
        <title>Sequencing the genomes of 1000 actinobacteria strains.</title>
        <authorList>
            <person name="Klenk H.-P."/>
        </authorList>
    </citation>
    <scope>NUCLEOTIDE SEQUENCE [LARGE SCALE GENOMIC DNA]</scope>
    <source>
        <strain evidence="9 10">DSM 44711</strain>
    </source>
</reference>
<dbReference type="InterPro" id="IPR020846">
    <property type="entry name" value="MFS_dom"/>
</dbReference>
<evidence type="ECO:0000313" key="9">
    <source>
        <dbReference type="EMBL" id="MDR7326840.1"/>
    </source>
</evidence>
<feature type="transmembrane region" description="Helical" evidence="7">
    <location>
        <begin position="165"/>
        <end position="184"/>
    </location>
</feature>
<dbReference type="PANTHER" id="PTHR23513:SF6">
    <property type="entry name" value="MAJOR FACILITATOR SUPERFAMILY ASSOCIATED DOMAIN-CONTAINING PROTEIN"/>
    <property type="match status" value="1"/>
</dbReference>
<gene>
    <name evidence="9" type="ORF">J2S44_007090</name>
</gene>
<dbReference type="AlphaFoldDB" id="A0AAE3ZXV9"/>
<feature type="transmembrane region" description="Helical" evidence="7">
    <location>
        <begin position="387"/>
        <end position="407"/>
    </location>
</feature>
<evidence type="ECO:0000256" key="1">
    <source>
        <dbReference type="ARBA" id="ARBA00004651"/>
    </source>
</evidence>
<dbReference type="Proteomes" id="UP001183629">
    <property type="component" value="Unassembled WGS sequence"/>
</dbReference>
<name>A0AAE3ZXV9_9ACTN</name>
<dbReference type="PROSITE" id="PS00217">
    <property type="entry name" value="SUGAR_TRANSPORT_2"/>
    <property type="match status" value="1"/>
</dbReference>
<feature type="transmembrane region" description="Helical" evidence="7">
    <location>
        <begin position="299"/>
        <end position="317"/>
    </location>
</feature>
<feature type="transmembrane region" description="Helical" evidence="7">
    <location>
        <begin position="270"/>
        <end position="292"/>
    </location>
</feature>
<feature type="region of interest" description="Disordered" evidence="6">
    <location>
        <begin position="416"/>
        <end position="480"/>
    </location>
</feature>
<comment type="caution">
    <text evidence="9">The sequence shown here is derived from an EMBL/GenBank/DDBJ whole genome shotgun (WGS) entry which is preliminary data.</text>
</comment>
<protein>
    <submittedName>
        <fullName evidence="9">MFS family permease</fullName>
    </submittedName>
</protein>
<dbReference type="CDD" id="cd06173">
    <property type="entry name" value="MFS_MefA_like"/>
    <property type="match status" value="1"/>
</dbReference>
<dbReference type="Pfam" id="PF07690">
    <property type="entry name" value="MFS_1"/>
    <property type="match status" value="1"/>
</dbReference>